<dbReference type="Gene3D" id="1.20.5.5270">
    <property type="match status" value="1"/>
</dbReference>
<dbReference type="NCBIfam" id="TIGR00763">
    <property type="entry name" value="lon"/>
    <property type="match status" value="1"/>
</dbReference>
<dbReference type="Pfam" id="PF05362">
    <property type="entry name" value="Lon_C"/>
    <property type="match status" value="1"/>
</dbReference>
<dbReference type="InterPro" id="IPR046336">
    <property type="entry name" value="Lon_prtase_N_sf"/>
</dbReference>
<dbReference type="HAMAP" id="MF_01973">
    <property type="entry name" value="lon_bact"/>
    <property type="match status" value="1"/>
</dbReference>
<dbReference type="SMART" id="SM00464">
    <property type="entry name" value="LON"/>
    <property type="match status" value="1"/>
</dbReference>
<dbReference type="CDD" id="cd19500">
    <property type="entry name" value="RecA-like_Lon"/>
    <property type="match status" value="1"/>
</dbReference>
<evidence type="ECO:0000256" key="10">
    <source>
        <dbReference type="RuleBase" id="RU000591"/>
    </source>
</evidence>
<evidence type="ECO:0000256" key="4">
    <source>
        <dbReference type="ARBA" id="ARBA00022741"/>
    </source>
</evidence>
<dbReference type="Pfam" id="PF22667">
    <property type="entry name" value="Lon_lid"/>
    <property type="match status" value="1"/>
</dbReference>
<reference evidence="14 15" key="1">
    <citation type="journal article" date="2023" name="Nucleic Acids Res.">
        <title>The hologenome of Daphnia magna reveals possible DNA methylation and microbiome-mediated evolution of the host genome.</title>
        <authorList>
            <person name="Chaturvedi A."/>
            <person name="Li X."/>
            <person name="Dhandapani V."/>
            <person name="Marshall H."/>
            <person name="Kissane S."/>
            <person name="Cuenca-Cambronero M."/>
            <person name="Asole G."/>
            <person name="Calvet F."/>
            <person name="Ruiz-Romero M."/>
            <person name="Marangio P."/>
            <person name="Guigo R."/>
            <person name="Rago D."/>
            <person name="Mirbahai L."/>
            <person name="Eastwood N."/>
            <person name="Colbourne J.K."/>
            <person name="Zhou J."/>
            <person name="Mallon E."/>
            <person name="Orsini L."/>
        </authorList>
    </citation>
    <scope>NUCLEOTIDE SEQUENCE [LARGE SCALE GENOMIC DNA]</scope>
    <source>
        <strain evidence="14">LRV0_1</strain>
    </source>
</reference>
<dbReference type="Gene3D" id="2.30.130.40">
    <property type="entry name" value="LON domain-like"/>
    <property type="match status" value="1"/>
</dbReference>
<dbReference type="InterPro" id="IPR027417">
    <property type="entry name" value="P-loop_NTPase"/>
</dbReference>
<keyword evidence="3 8" id="KW-0645">Protease</keyword>
<keyword evidence="7 8" id="KW-0067">ATP-binding</keyword>
<dbReference type="InterPro" id="IPR027065">
    <property type="entry name" value="Lon_Prtase"/>
</dbReference>
<feature type="domain" description="Lon N-terminal" evidence="13">
    <location>
        <begin position="20"/>
        <end position="214"/>
    </location>
</feature>
<dbReference type="InterPro" id="IPR003959">
    <property type="entry name" value="ATPase_AAA_core"/>
</dbReference>
<dbReference type="Pfam" id="PF00004">
    <property type="entry name" value="AAA"/>
    <property type="match status" value="1"/>
</dbReference>
<evidence type="ECO:0000256" key="6">
    <source>
        <dbReference type="ARBA" id="ARBA00022825"/>
    </source>
</evidence>
<organism evidence="14 15">
    <name type="scientific">Daphnia magna</name>
    <dbReference type="NCBI Taxonomy" id="35525"/>
    <lineage>
        <taxon>Eukaryota</taxon>
        <taxon>Metazoa</taxon>
        <taxon>Ecdysozoa</taxon>
        <taxon>Arthropoda</taxon>
        <taxon>Crustacea</taxon>
        <taxon>Branchiopoda</taxon>
        <taxon>Diplostraca</taxon>
        <taxon>Cladocera</taxon>
        <taxon>Anomopoda</taxon>
        <taxon>Daphniidae</taxon>
        <taxon>Daphnia</taxon>
    </lineage>
</organism>
<keyword evidence="5 8" id="KW-0378">Hydrolase</keyword>
<evidence type="ECO:0000259" key="12">
    <source>
        <dbReference type="PROSITE" id="PS51786"/>
    </source>
</evidence>
<gene>
    <name evidence="14" type="ORF">OUZ56_032415</name>
</gene>
<keyword evidence="15" id="KW-1185">Reference proteome</keyword>
<keyword evidence="2" id="KW-0963">Cytoplasm</keyword>
<dbReference type="Proteomes" id="UP001234178">
    <property type="component" value="Unassembled WGS sequence"/>
</dbReference>
<dbReference type="InterPro" id="IPR015947">
    <property type="entry name" value="PUA-like_sf"/>
</dbReference>
<evidence type="ECO:0000313" key="15">
    <source>
        <dbReference type="Proteomes" id="UP001234178"/>
    </source>
</evidence>
<name>A0ABR0B8V7_9CRUS</name>
<dbReference type="Gene3D" id="3.30.230.10">
    <property type="match status" value="1"/>
</dbReference>
<evidence type="ECO:0000256" key="3">
    <source>
        <dbReference type="ARBA" id="ARBA00022670"/>
    </source>
</evidence>
<evidence type="ECO:0000256" key="2">
    <source>
        <dbReference type="ARBA" id="ARBA00022490"/>
    </source>
</evidence>
<dbReference type="PRINTS" id="PR00830">
    <property type="entry name" value="ENDOLAPTASE"/>
</dbReference>
<dbReference type="PIRSF" id="PIRSF001174">
    <property type="entry name" value="Lon_proteas"/>
    <property type="match status" value="1"/>
</dbReference>
<sequence length="781" mass="85738">MSDKKGKTPDDEQIAFGDELPVLPIRNAVLFPGAVAPFDVGREKSVALVEDLDNFASPVIAIFAQRDPATDDPGADDLHPVGCAARVLKALKQSSGNYSLILQGLTRIKLQDVTQSGPYMKAKVVRLEETGTDDDEAEALSMSLRDIARQVIQLMPELPREAGSLIDSIQAPGPLADLVAANLDAPVEEKAQLLETMEVKERIRKVLKLLTRQLEILKMRERINSQIKEEMGKNQREYVLRQQLKAIKEELGEDDGDQGDLDGLEERIAKANLPTEAETVAKKQMKRLRNMQVGSAEYTVVRTYLDWILDVPWHVATPDNLDIAQVRKVLDEDHYGLEMVKKRILEFLAVRKLKKDKKGPILCLLGPPGFHRISLGGVHDEAAVRGHRRTYVGALPGQLIQGMKKTGTINPVFMLDEIDKLGHDFRGDPSAALLEVLDPEQNHTFADHYLEIPYDLSNVMFVATANMIDPIPAPLRDRMEVLEIPGYTRREKLSIARQHLVPKQIEEHGIAPSQLTGTDRALEVLIDGYTREAGVRNLERNVASLIRGVAVKIAEGDTNPRTIDSEQDVHDILGAARFTSEVAERTSETGVCTGLAWTSVGGEILFIEATKMYGSGKLTLTGQLGDVMKESAQAALSYVRTNAERLGIAKDFLDKSDIHIHIPAGATPKDGPSAGVTMFTALVSLLSGIRVRHDVAMTGEISLRGRVLPIGGLKVKVLAAHPAGIKRIVVPERNMVDLEEVPQEVKDALEFISASKLDTVLEAALEEMPKPKPAEAVVSSN</sequence>
<evidence type="ECO:0000256" key="8">
    <source>
        <dbReference type="PIRNR" id="PIRNR001174"/>
    </source>
</evidence>
<protein>
    <recommendedName>
        <fullName evidence="8 11">Lon protease homolog</fullName>
        <ecNumber evidence="8 11">3.4.21.-</ecNumber>
    </recommendedName>
</protein>
<dbReference type="InterPro" id="IPR014721">
    <property type="entry name" value="Ribsml_uS5_D2-typ_fold_subgr"/>
</dbReference>
<dbReference type="InterPro" id="IPR004815">
    <property type="entry name" value="Lon_bac/euk-typ"/>
</dbReference>
<dbReference type="PROSITE" id="PS51787">
    <property type="entry name" value="LON_N"/>
    <property type="match status" value="1"/>
</dbReference>
<keyword evidence="4 8" id="KW-0547">Nucleotide-binding</keyword>
<evidence type="ECO:0000256" key="5">
    <source>
        <dbReference type="ARBA" id="ARBA00022801"/>
    </source>
</evidence>
<dbReference type="EC" id="3.4.21.-" evidence="8 11"/>
<dbReference type="PROSITE" id="PS51786">
    <property type="entry name" value="LON_PROTEOLYTIC"/>
    <property type="match status" value="1"/>
</dbReference>
<comment type="caution">
    <text evidence="14">The sequence shown here is derived from an EMBL/GenBank/DDBJ whole genome shotgun (WGS) entry which is preliminary data.</text>
</comment>
<dbReference type="PANTHER" id="PTHR10046">
    <property type="entry name" value="ATP DEPENDENT LON PROTEASE FAMILY MEMBER"/>
    <property type="match status" value="1"/>
</dbReference>
<comment type="subcellular location">
    <subcellularLocation>
        <location evidence="1">Cytoplasm</location>
    </subcellularLocation>
</comment>
<dbReference type="InterPro" id="IPR054594">
    <property type="entry name" value="Lon_lid"/>
</dbReference>
<evidence type="ECO:0000313" key="14">
    <source>
        <dbReference type="EMBL" id="KAK4045008.1"/>
    </source>
</evidence>
<dbReference type="SUPFAM" id="SSF54211">
    <property type="entry name" value="Ribosomal protein S5 domain 2-like"/>
    <property type="match status" value="1"/>
</dbReference>
<evidence type="ECO:0000259" key="13">
    <source>
        <dbReference type="PROSITE" id="PS51787"/>
    </source>
</evidence>
<keyword evidence="6 8" id="KW-0720">Serine protease</keyword>
<dbReference type="InterPro" id="IPR020568">
    <property type="entry name" value="Ribosomal_Su5_D2-typ_SF"/>
</dbReference>
<comment type="similarity">
    <text evidence="8 9 10">Belongs to the peptidase S16 family.</text>
</comment>
<evidence type="ECO:0000256" key="9">
    <source>
        <dbReference type="PROSITE-ProRule" id="PRU01122"/>
    </source>
</evidence>
<dbReference type="SUPFAM" id="SSF88697">
    <property type="entry name" value="PUA domain-like"/>
    <property type="match status" value="1"/>
</dbReference>
<dbReference type="Gene3D" id="1.10.8.60">
    <property type="match status" value="1"/>
</dbReference>
<feature type="active site" evidence="9">
    <location>
        <position position="673"/>
    </location>
</feature>
<dbReference type="InterPro" id="IPR027543">
    <property type="entry name" value="Lon_bac"/>
</dbReference>
<dbReference type="InterPro" id="IPR008268">
    <property type="entry name" value="Peptidase_S16_AS"/>
</dbReference>
<dbReference type="Gene3D" id="1.20.58.1480">
    <property type="match status" value="1"/>
</dbReference>
<proteinExistence type="inferred from homology"/>
<dbReference type="InterPro" id="IPR008269">
    <property type="entry name" value="Lon_proteolytic"/>
</dbReference>
<dbReference type="EMBL" id="JAOYFB010000041">
    <property type="protein sequence ID" value="KAK4045008.1"/>
    <property type="molecule type" value="Genomic_DNA"/>
</dbReference>
<evidence type="ECO:0000256" key="11">
    <source>
        <dbReference type="RuleBase" id="RU000592"/>
    </source>
</evidence>
<dbReference type="Pfam" id="PF02190">
    <property type="entry name" value="LON_substr_bdg"/>
    <property type="match status" value="1"/>
</dbReference>
<evidence type="ECO:0000256" key="7">
    <source>
        <dbReference type="ARBA" id="ARBA00022840"/>
    </source>
</evidence>
<evidence type="ECO:0000256" key="1">
    <source>
        <dbReference type="ARBA" id="ARBA00004496"/>
    </source>
</evidence>
<dbReference type="InterPro" id="IPR003111">
    <property type="entry name" value="Lon_prtase_N"/>
</dbReference>
<accession>A0ABR0B8V7</accession>
<feature type="domain" description="Lon proteolytic" evidence="12">
    <location>
        <begin position="586"/>
        <end position="767"/>
    </location>
</feature>
<dbReference type="PROSITE" id="PS01046">
    <property type="entry name" value="LON_SER"/>
    <property type="match status" value="1"/>
</dbReference>
<feature type="active site" evidence="9">
    <location>
        <position position="716"/>
    </location>
</feature>
<dbReference type="Gene3D" id="3.40.50.300">
    <property type="entry name" value="P-loop containing nucleotide triphosphate hydrolases"/>
    <property type="match status" value="2"/>
</dbReference>
<dbReference type="SUPFAM" id="SSF52540">
    <property type="entry name" value="P-loop containing nucleoside triphosphate hydrolases"/>
    <property type="match status" value="1"/>
</dbReference>